<dbReference type="HOGENOM" id="CLU_046484_6_2_5"/>
<feature type="region of interest" description="Disordered" evidence="4">
    <location>
        <begin position="174"/>
        <end position="200"/>
    </location>
</feature>
<evidence type="ECO:0000256" key="3">
    <source>
        <dbReference type="ARBA" id="ARBA00022801"/>
    </source>
</evidence>
<dbReference type="Proteomes" id="UP000011729">
    <property type="component" value="Chromosome"/>
</dbReference>
<proteinExistence type="predicted"/>
<organism evidence="7 8">
    <name type="scientific">Bartonella australis (strain Aust/NH1)</name>
    <dbReference type="NCBI Taxonomy" id="1094489"/>
    <lineage>
        <taxon>Bacteria</taxon>
        <taxon>Pseudomonadati</taxon>
        <taxon>Pseudomonadota</taxon>
        <taxon>Alphaproteobacteria</taxon>
        <taxon>Hyphomicrobiales</taxon>
        <taxon>Bartonellaceae</taxon>
        <taxon>Bartonella</taxon>
    </lineage>
</organism>
<accession>M1PD34</accession>
<keyword evidence="3" id="KW-0378">Hydrolase</keyword>
<evidence type="ECO:0000313" key="8">
    <source>
        <dbReference type="Proteomes" id="UP000011729"/>
    </source>
</evidence>
<keyword evidence="1" id="KW-0540">Nuclease</keyword>
<evidence type="ECO:0000256" key="1">
    <source>
        <dbReference type="ARBA" id="ARBA00022722"/>
    </source>
</evidence>
<dbReference type="eggNOG" id="COG1525">
    <property type="taxonomic scope" value="Bacteria"/>
</dbReference>
<evidence type="ECO:0000259" key="6">
    <source>
        <dbReference type="PROSITE" id="PS50830"/>
    </source>
</evidence>
<dbReference type="InterPro" id="IPR016071">
    <property type="entry name" value="Staphylococal_nuclease_OB-fold"/>
</dbReference>
<keyword evidence="2" id="KW-0255">Endonuclease</keyword>
<dbReference type="Gene3D" id="2.40.50.90">
    <property type="match status" value="1"/>
</dbReference>
<dbReference type="OrthoDB" id="9805504at2"/>
<keyword evidence="5" id="KW-0812">Transmembrane</keyword>
<dbReference type="GO" id="GO:0004519">
    <property type="term" value="F:endonuclease activity"/>
    <property type="evidence" value="ECO:0007669"/>
    <property type="project" value="UniProtKB-KW"/>
</dbReference>
<dbReference type="STRING" id="1094489.BAnh1_06120"/>
<gene>
    <name evidence="7" type="ordered locus">BAnh1_06120</name>
</gene>
<feature type="transmembrane region" description="Helical" evidence="5">
    <location>
        <begin position="17"/>
        <end position="35"/>
    </location>
</feature>
<keyword evidence="5" id="KW-0472">Membrane</keyword>
<dbReference type="RefSeq" id="WP_015397999.1">
    <property type="nucleotide sequence ID" value="NC_020300.1"/>
</dbReference>
<feature type="domain" description="TNase-like" evidence="6">
    <location>
        <begin position="59"/>
        <end position="170"/>
    </location>
</feature>
<dbReference type="PROSITE" id="PS50830">
    <property type="entry name" value="TNASE_3"/>
    <property type="match status" value="1"/>
</dbReference>
<dbReference type="InterPro" id="IPR035437">
    <property type="entry name" value="SNase_OB-fold_sf"/>
</dbReference>
<dbReference type="EMBL" id="CP003123">
    <property type="protein sequence ID" value="AGF74491.1"/>
    <property type="molecule type" value="Genomic_DNA"/>
</dbReference>
<dbReference type="SUPFAM" id="SSF50199">
    <property type="entry name" value="Staphylococcal nuclease"/>
    <property type="match status" value="1"/>
</dbReference>
<evidence type="ECO:0000256" key="5">
    <source>
        <dbReference type="SAM" id="Phobius"/>
    </source>
</evidence>
<evidence type="ECO:0000256" key="4">
    <source>
        <dbReference type="SAM" id="MobiDB-lite"/>
    </source>
</evidence>
<dbReference type="Pfam" id="PF00565">
    <property type="entry name" value="SNase"/>
    <property type="match status" value="1"/>
</dbReference>
<evidence type="ECO:0000313" key="7">
    <source>
        <dbReference type="EMBL" id="AGF74491.1"/>
    </source>
</evidence>
<dbReference type="AlphaFoldDB" id="M1PD34"/>
<evidence type="ECO:0000256" key="2">
    <source>
        <dbReference type="ARBA" id="ARBA00022759"/>
    </source>
</evidence>
<dbReference type="PANTHER" id="PTHR12302">
    <property type="entry name" value="EBNA2 BINDING PROTEIN P100"/>
    <property type="match status" value="1"/>
</dbReference>
<dbReference type="PATRIC" id="fig|1094489.3.peg.753"/>
<feature type="compositionally biased region" description="Low complexity" evidence="4">
    <location>
        <begin position="189"/>
        <end position="200"/>
    </location>
</feature>
<dbReference type="KEGG" id="baus:BAnh1_06120"/>
<reference evidence="7 8" key="1">
    <citation type="journal article" date="2013" name="PLoS Genet.">
        <title>A gene transfer agent and a dynamic repertoire of secretion systems hold the keys to the explosive radiation of the emerging pathogen Bartonella.</title>
        <authorList>
            <person name="Guy L."/>
            <person name="Nystedt B."/>
            <person name="Toft C."/>
            <person name="Zaremba-Niedzwiedzka K."/>
            <person name="Berglund E.C."/>
            <person name="Granberg F."/>
            <person name="Naslund K."/>
            <person name="Eriksson A.S."/>
            <person name="Andersson S.G."/>
        </authorList>
    </citation>
    <scope>NUCLEOTIDE SEQUENCE [LARGE SCALE GENOMIC DNA]</scope>
    <source>
        <strain evidence="7 8">Aust/NH1</strain>
    </source>
</reference>
<dbReference type="GO" id="GO:0016787">
    <property type="term" value="F:hydrolase activity"/>
    <property type="evidence" value="ECO:0007669"/>
    <property type="project" value="UniProtKB-KW"/>
</dbReference>
<protein>
    <submittedName>
        <fullName evidence="7">Putative nuclease</fullName>
    </submittedName>
</protein>
<name>M1PD34_BARAA</name>
<dbReference type="PANTHER" id="PTHR12302:SF3">
    <property type="entry name" value="SERINE_THREONINE-PROTEIN KINASE 31"/>
    <property type="match status" value="1"/>
</dbReference>
<dbReference type="SMART" id="SM00318">
    <property type="entry name" value="SNc"/>
    <property type="match status" value="1"/>
</dbReference>
<sequence length="200" mass="23181">MDKEIFYFNLKSFSQKVVGLSIFITAVIFANMAYLRHVQAYPQKVISVTKKPIKGDAFVIDGDTITINSVKIRLIGIDAPELYQFCGIKKGRYPCGLKAKEHLEKLVANLPVTCYGNKKDKYRRILATCRTEKVNNINAIMVRNGWAVSYHSYREEEREAKKKKKGIWQSSFQKPEVWRKTRSKKKKNNSFSRHSSYPLH</sequence>
<keyword evidence="8" id="KW-1185">Reference proteome</keyword>
<keyword evidence="5" id="KW-1133">Transmembrane helix</keyword>